<dbReference type="OrthoDB" id="8477976at2"/>
<accession>A0A346A3T1</accession>
<protein>
    <submittedName>
        <fullName evidence="3">Lytic transglycosylase domain-containing protein</fullName>
    </submittedName>
</protein>
<dbReference type="RefSeq" id="WP_115694207.1">
    <property type="nucleotide sequence ID" value="NZ_CP031417.1"/>
</dbReference>
<keyword evidence="4" id="KW-1185">Reference proteome</keyword>
<dbReference type="KEGG" id="ptaw:DW352_02520"/>
<proteinExistence type="inferred from homology"/>
<dbReference type="SUPFAM" id="SSF53955">
    <property type="entry name" value="Lysozyme-like"/>
    <property type="match status" value="1"/>
</dbReference>
<dbReference type="InterPro" id="IPR023346">
    <property type="entry name" value="Lysozyme-like_dom_sf"/>
</dbReference>
<dbReference type="EMBL" id="CP031417">
    <property type="protein sequence ID" value="AXK83828.1"/>
    <property type="molecule type" value="Genomic_DNA"/>
</dbReference>
<evidence type="ECO:0000256" key="1">
    <source>
        <dbReference type="ARBA" id="ARBA00009387"/>
    </source>
</evidence>
<evidence type="ECO:0000313" key="4">
    <source>
        <dbReference type="Proteomes" id="UP000254889"/>
    </source>
</evidence>
<dbReference type="InterPro" id="IPR008258">
    <property type="entry name" value="Transglycosylase_SLT_dom_1"/>
</dbReference>
<dbReference type="Proteomes" id="UP000254889">
    <property type="component" value="Chromosome"/>
</dbReference>
<sequence>MAVDSILSNAVAQITGAIKQAAQSTGISFEYLLTTARIESNLNPSAQASTSSAKGLYQFIDQTWLGTMKQEGAALGLSRYADAISQTSDGRYDVPDAGMRNEIMRLRNDPTVSAMLAGAFSRANASQVSAAIGRQPSEGELYIAHFLGPDGAGRMISAAANRPQESAAAMFPSAAAANPTIFYDKSGRARSVSEVYGKLTGKFETARAANFGNGLRGPVGASVASAQPAVTDTAGVTGAYASARTSLPPVADTKPLFQAMFTDRAGQPVAPVVNSLWGGANGAGSGGGSGVKTTAERGLDLFSDGQTDIRGLFGNS</sequence>
<reference evidence="3 4" key="1">
    <citation type="submission" date="2018-07" db="EMBL/GenBank/DDBJ databases">
        <authorList>
            <person name="Quirk P.G."/>
            <person name="Krulwich T.A."/>
        </authorList>
    </citation>
    <scope>NUCLEOTIDE SEQUENCE [LARGE SCALE GENOMIC DNA]</scope>
    <source>
        <strain evidence="3 4">CC-BB4</strain>
    </source>
</reference>
<evidence type="ECO:0000259" key="2">
    <source>
        <dbReference type="Pfam" id="PF01464"/>
    </source>
</evidence>
<comment type="similarity">
    <text evidence="1">Belongs to the virb1 family.</text>
</comment>
<organism evidence="3 4">
    <name type="scientific">Pseudolabrys taiwanensis</name>
    <dbReference type="NCBI Taxonomy" id="331696"/>
    <lineage>
        <taxon>Bacteria</taxon>
        <taxon>Pseudomonadati</taxon>
        <taxon>Pseudomonadota</taxon>
        <taxon>Alphaproteobacteria</taxon>
        <taxon>Hyphomicrobiales</taxon>
        <taxon>Xanthobacteraceae</taxon>
        <taxon>Pseudolabrys</taxon>
    </lineage>
</organism>
<name>A0A346A3T1_9HYPH</name>
<dbReference type="AlphaFoldDB" id="A0A346A3T1"/>
<dbReference type="Gene3D" id="1.10.530.10">
    <property type="match status" value="1"/>
</dbReference>
<feature type="domain" description="Transglycosylase SLT" evidence="2">
    <location>
        <begin position="17"/>
        <end position="69"/>
    </location>
</feature>
<dbReference type="Pfam" id="PF01464">
    <property type="entry name" value="SLT"/>
    <property type="match status" value="1"/>
</dbReference>
<evidence type="ECO:0000313" key="3">
    <source>
        <dbReference type="EMBL" id="AXK83828.1"/>
    </source>
</evidence>
<gene>
    <name evidence="3" type="ORF">DW352_02520</name>
</gene>